<dbReference type="OrthoDB" id="6381507at2"/>
<dbReference type="PANTHER" id="PTHR33886">
    <property type="entry name" value="UNSATURATED RHAMNOGALACTURONAN HYDROLASE (EUROFUNG)"/>
    <property type="match status" value="1"/>
</dbReference>
<dbReference type="Proteomes" id="UP000263900">
    <property type="component" value="Chromosome"/>
</dbReference>
<dbReference type="SUPFAM" id="SSF52317">
    <property type="entry name" value="Class I glutamine amidotransferase-like"/>
    <property type="match status" value="1"/>
</dbReference>
<dbReference type="RefSeq" id="WP_119051531.1">
    <property type="nucleotide sequence ID" value="NZ_CP032157.1"/>
</dbReference>
<feature type="signal peptide" evidence="2">
    <location>
        <begin position="1"/>
        <end position="20"/>
    </location>
</feature>
<dbReference type="InterPro" id="IPR008928">
    <property type="entry name" value="6-hairpin_glycosidase_sf"/>
</dbReference>
<sequence>MKHLLGITCSLVLLVNQSGAQTSTKLSSTPATRWSQEMAATAMKIWSDSFALTPDRPARWSYDQGVILKGVEGIWNATANVRYYDYIQRSMDFFVQDDGTIKGYRPDEYNIDHINNGKLILFLYRVTGKEKYKKAADLLRNQLRTHPRTSEGGFWHKNIYPSQMWLDGLYMGQPFYAEYAKIFHEDTAFNDITRQFVLMERHARDSKTGLLYHGWDESKQQKWANKTTGLSPHFWARALGWYGMAMVDALDHFPANHPGRDTIISILNRFAKAVVKVQDPKSGVWYDIVDMPNEKGNYLEASASSMLIYALAKGMRNGYLPATYLTAVQKGYAGLTKTFIETDASGQTNLKGTVKVSGLGGNPYRDGSFAYYMSEPVIVNDPKGIGAFIQCAVEAEMLPTLALGKGKTVLLDYWFNNEWKKDATGTQVRFHYTWDDKTYGGFAMLGDIFRIHGMKTASLETAPTAQNLKGASIYVIVDPDTKKESPDPHFIQPQDVKAISDWVKAGGVLLLMGNDSGNAEFEHWNQLGAAFGIHFNENSLNRVQGNQYEQGAFYPTTQDAIFKTSKKIYIKEYSSLELKQPATAVFKDASGKDIVMAVSKYGKGTVFAVGDPWFYNEYVDGRKLPAEFENYKAATDLVKWLIGNVK</sequence>
<dbReference type="KEGG" id="pseg:D3H65_17440"/>
<dbReference type="InterPro" id="IPR052043">
    <property type="entry name" value="PolySaccharide_Degr_Enz"/>
</dbReference>
<evidence type="ECO:0000256" key="2">
    <source>
        <dbReference type="SAM" id="SignalP"/>
    </source>
</evidence>
<protein>
    <submittedName>
        <fullName evidence="3">Glycoside hydrolase family 88 protein</fullName>
    </submittedName>
</protein>
<gene>
    <name evidence="3" type="ORF">D3H65_17440</name>
</gene>
<dbReference type="Pfam" id="PF07470">
    <property type="entry name" value="Glyco_hydro_88"/>
    <property type="match status" value="1"/>
</dbReference>
<dbReference type="GO" id="GO:0016787">
    <property type="term" value="F:hydrolase activity"/>
    <property type="evidence" value="ECO:0007669"/>
    <property type="project" value="UniProtKB-KW"/>
</dbReference>
<evidence type="ECO:0000313" key="4">
    <source>
        <dbReference type="Proteomes" id="UP000263900"/>
    </source>
</evidence>
<dbReference type="PANTHER" id="PTHR33886:SF8">
    <property type="entry name" value="UNSATURATED RHAMNOGALACTURONAN HYDROLASE (EUROFUNG)"/>
    <property type="match status" value="1"/>
</dbReference>
<dbReference type="InterPro" id="IPR012341">
    <property type="entry name" value="6hp_glycosidase-like_sf"/>
</dbReference>
<feature type="chain" id="PRO_5017548626" evidence="2">
    <location>
        <begin position="21"/>
        <end position="646"/>
    </location>
</feature>
<dbReference type="Gene3D" id="3.40.50.880">
    <property type="match status" value="1"/>
</dbReference>
<evidence type="ECO:0000256" key="1">
    <source>
        <dbReference type="ARBA" id="ARBA00022801"/>
    </source>
</evidence>
<organism evidence="3 4">
    <name type="scientific">Paraflavitalea soli</name>
    <dbReference type="NCBI Taxonomy" id="2315862"/>
    <lineage>
        <taxon>Bacteria</taxon>
        <taxon>Pseudomonadati</taxon>
        <taxon>Bacteroidota</taxon>
        <taxon>Chitinophagia</taxon>
        <taxon>Chitinophagales</taxon>
        <taxon>Chitinophagaceae</taxon>
        <taxon>Paraflavitalea</taxon>
    </lineage>
</organism>
<dbReference type="EMBL" id="CP032157">
    <property type="protein sequence ID" value="AXY75650.1"/>
    <property type="molecule type" value="Genomic_DNA"/>
</dbReference>
<dbReference type="InterPro" id="IPR010905">
    <property type="entry name" value="Glyco_hydro_88"/>
</dbReference>
<dbReference type="GO" id="GO:0005975">
    <property type="term" value="P:carbohydrate metabolic process"/>
    <property type="evidence" value="ECO:0007669"/>
    <property type="project" value="InterPro"/>
</dbReference>
<name>A0A3B7MRH6_9BACT</name>
<dbReference type="AlphaFoldDB" id="A0A3B7MRH6"/>
<accession>A0A3B7MRH6</accession>
<keyword evidence="4" id="KW-1185">Reference proteome</keyword>
<dbReference type="SUPFAM" id="SSF48208">
    <property type="entry name" value="Six-hairpin glycosidases"/>
    <property type="match status" value="1"/>
</dbReference>
<dbReference type="InterPro" id="IPR029062">
    <property type="entry name" value="Class_I_gatase-like"/>
</dbReference>
<keyword evidence="1 3" id="KW-0378">Hydrolase</keyword>
<proteinExistence type="predicted"/>
<keyword evidence="2" id="KW-0732">Signal</keyword>
<reference evidence="3 4" key="1">
    <citation type="submission" date="2018-09" db="EMBL/GenBank/DDBJ databases">
        <title>Genome sequencing of strain 6GH32-13.</title>
        <authorList>
            <person name="Weon H.-Y."/>
            <person name="Heo J."/>
            <person name="Kwon S.-W."/>
        </authorList>
    </citation>
    <scope>NUCLEOTIDE SEQUENCE [LARGE SCALE GENOMIC DNA]</scope>
    <source>
        <strain evidence="3 4">5GH32-13</strain>
    </source>
</reference>
<dbReference type="Gene3D" id="1.50.10.10">
    <property type="match status" value="1"/>
</dbReference>
<evidence type="ECO:0000313" key="3">
    <source>
        <dbReference type="EMBL" id="AXY75650.1"/>
    </source>
</evidence>